<name>A0A8D8SQT8_9HEMI</name>
<keyword evidence="1" id="KW-0472">Membrane</keyword>
<protein>
    <submittedName>
        <fullName evidence="2">Uncharacterized protein</fullName>
    </submittedName>
</protein>
<organism evidence="2">
    <name type="scientific">Cacopsylla melanoneura</name>
    <dbReference type="NCBI Taxonomy" id="428564"/>
    <lineage>
        <taxon>Eukaryota</taxon>
        <taxon>Metazoa</taxon>
        <taxon>Ecdysozoa</taxon>
        <taxon>Arthropoda</taxon>
        <taxon>Hexapoda</taxon>
        <taxon>Insecta</taxon>
        <taxon>Pterygota</taxon>
        <taxon>Neoptera</taxon>
        <taxon>Paraneoptera</taxon>
        <taxon>Hemiptera</taxon>
        <taxon>Sternorrhyncha</taxon>
        <taxon>Psylloidea</taxon>
        <taxon>Psyllidae</taxon>
        <taxon>Psyllinae</taxon>
        <taxon>Cacopsylla</taxon>
    </lineage>
</organism>
<sequence length="109" mass="12764">MDINFVSTKTWPMICSVGNARKIHNVSLSLKLVGKIFEKPCEHCHPSFETKDIQRQHINNQLKRKAVENICDRPLKILHQHLSQLPDDALIYFIFTAINIFYSLIVHFY</sequence>
<evidence type="ECO:0000313" key="2">
    <source>
        <dbReference type="EMBL" id="CAG6672247.1"/>
    </source>
</evidence>
<dbReference type="EMBL" id="HBUF01227970">
    <property type="protein sequence ID" value="CAG6672247.1"/>
    <property type="molecule type" value="Transcribed_RNA"/>
</dbReference>
<keyword evidence="1" id="KW-1133">Transmembrane helix</keyword>
<accession>A0A8D8SQT8</accession>
<proteinExistence type="predicted"/>
<feature type="transmembrane region" description="Helical" evidence="1">
    <location>
        <begin position="89"/>
        <end position="108"/>
    </location>
</feature>
<keyword evidence="1" id="KW-0812">Transmembrane</keyword>
<reference evidence="2" key="1">
    <citation type="submission" date="2021-05" db="EMBL/GenBank/DDBJ databases">
        <authorList>
            <person name="Alioto T."/>
            <person name="Alioto T."/>
            <person name="Gomez Garrido J."/>
        </authorList>
    </citation>
    <scope>NUCLEOTIDE SEQUENCE</scope>
</reference>
<dbReference type="AlphaFoldDB" id="A0A8D8SQT8"/>
<evidence type="ECO:0000256" key="1">
    <source>
        <dbReference type="SAM" id="Phobius"/>
    </source>
</evidence>